<organism evidence="2 3">
    <name type="scientific">Ancylostoma caninum</name>
    <name type="common">Dog hookworm</name>
    <dbReference type="NCBI Taxonomy" id="29170"/>
    <lineage>
        <taxon>Eukaryota</taxon>
        <taxon>Metazoa</taxon>
        <taxon>Ecdysozoa</taxon>
        <taxon>Nematoda</taxon>
        <taxon>Chromadorea</taxon>
        <taxon>Rhabditida</taxon>
        <taxon>Rhabditina</taxon>
        <taxon>Rhabditomorpha</taxon>
        <taxon>Strongyloidea</taxon>
        <taxon>Ancylostomatidae</taxon>
        <taxon>Ancylostomatinae</taxon>
        <taxon>Ancylostoma</taxon>
    </lineage>
</organism>
<dbReference type="InterPro" id="IPR053322">
    <property type="entry name" value="PLA2-like"/>
</dbReference>
<dbReference type="PANTHER" id="PTHR34228:SF3">
    <property type="entry name" value="PHOSPHOLIPASE A2-LIKE PROTEIN Y52B11A.8"/>
    <property type="match status" value="1"/>
</dbReference>
<keyword evidence="1" id="KW-0732">Signal</keyword>
<evidence type="ECO:0000256" key="1">
    <source>
        <dbReference type="SAM" id="SignalP"/>
    </source>
</evidence>
<dbReference type="Proteomes" id="UP000252519">
    <property type="component" value="Unassembled WGS sequence"/>
</dbReference>
<proteinExistence type="predicted"/>
<dbReference type="STRING" id="29170.A0A368GBL1"/>
<feature type="chain" id="PRO_5017049870" description="Phospholipase A2" evidence="1">
    <location>
        <begin position="19"/>
        <end position="188"/>
    </location>
</feature>
<dbReference type="PANTHER" id="PTHR34228">
    <property type="entry name" value="PROTEIN CBG09474-RELATED"/>
    <property type="match status" value="1"/>
</dbReference>
<dbReference type="OrthoDB" id="5781547at2759"/>
<dbReference type="GO" id="GO:0004623">
    <property type="term" value="F:phospholipase A2 activity"/>
    <property type="evidence" value="ECO:0007669"/>
    <property type="project" value="InterPro"/>
</dbReference>
<dbReference type="GO" id="GO:0050482">
    <property type="term" value="P:arachidonate secretion"/>
    <property type="evidence" value="ECO:0007669"/>
    <property type="project" value="InterPro"/>
</dbReference>
<dbReference type="GO" id="GO:0006644">
    <property type="term" value="P:phospholipid metabolic process"/>
    <property type="evidence" value="ECO:0007669"/>
    <property type="project" value="InterPro"/>
</dbReference>
<gene>
    <name evidence="2" type="ORF">ANCCAN_12280</name>
</gene>
<evidence type="ECO:0000313" key="3">
    <source>
        <dbReference type="Proteomes" id="UP000252519"/>
    </source>
</evidence>
<keyword evidence="3" id="KW-1185">Reference proteome</keyword>
<sequence length="188" mass="21168">MRIAVLLAVFYTTTSLPAKPHDFQSSDSKEEDDDDSWECGTDEFSKYISENQIDLDCPQIKKTVNQCCVVHDKCYDDQLGRKHCDDTFCECLDRVTRGYEICHKEDGPLFCNMVRHFGAEAYLRSGNHTTTVVVGESEDDLTQTTNATNIDNAANHDYDYESAVKLNDTDTDSLKRETDLLATLLGSA</sequence>
<protein>
    <recommendedName>
        <fullName evidence="4">Phospholipase A2</fullName>
    </recommendedName>
</protein>
<evidence type="ECO:0000313" key="2">
    <source>
        <dbReference type="EMBL" id="RCN41794.1"/>
    </source>
</evidence>
<dbReference type="EMBL" id="JOJR01000222">
    <property type="protein sequence ID" value="RCN41794.1"/>
    <property type="molecule type" value="Genomic_DNA"/>
</dbReference>
<dbReference type="InterPro" id="IPR036444">
    <property type="entry name" value="PLipase_A2_dom_sf"/>
</dbReference>
<dbReference type="SUPFAM" id="SSF48619">
    <property type="entry name" value="Phospholipase A2, PLA2"/>
    <property type="match status" value="1"/>
</dbReference>
<evidence type="ECO:0008006" key="4">
    <source>
        <dbReference type="Google" id="ProtNLM"/>
    </source>
</evidence>
<comment type="caution">
    <text evidence="2">The sequence shown here is derived from an EMBL/GenBank/DDBJ whole genome shotgun (WGS) entry which is preliminary data.</text>
</comment>
<feature type="signal peptide" evidence="1">
    <location>
        <begin position="1"/>
        <end position="18"/>
    </location>
</feature>
<reference evidence="2 3" key="1">
    <citation type="submission" date="2014-10" db="EMBL/GenBank/DDBJ databases">
        <title>Draft genome of the hookworm Ancylostoma caninum.</title>
        <authorList>
            <person name="Mitreva M."/>
        </authorList>
    </citation>
    <scope>NUCLEOTIDE SEQUENCE [LARGE SCALE GENOMIC DNA]</scope>
    <source>
        <strain evidence="2 3">Baltimore</strain>
    </source>
</reference>
<dbReference type="AlphaFoldDB" id="A0A368GBL1"/>
<accession>A0A368GBL1</accession>
<name>A0A368GBL1_ANCCA</name>